<keyword evidence="1" id="KW-0732">Signal</keyword>
<name>A0A0A9CKT5_ARUDO</name>
<organism evidence="2">
    <name type="scientific">Arundo donax</name>
    <name type="common">Giant reed</name>
    <name type="synonym">Donax arundinaceus</name>
    <dbReference type="NCBI Taxonomy" id="35708"/>
    <lineage>
        <taxon>Eukaryota</taxon>
        <taxon>Viridiplantae</taxon>
        <taxon>Streptophyta</taxon>
        <taxon>Embryophyta</taxon>
        <taxon>Tracheophyta</taxon>
        <taxon>Spermatophyta</taxon>
        <taxon>Magnoliopsida</taxon>
        <taxon>Liliopsida</taxon>
        <taxon>Poales</taxon>
        <taxon>Poaceae</taxon>
        <taxon>PACMAD clade</taxon>
        <taxon>Arundinoideae</taxon>
        <taxon>Arundineae</taxon>
        <taxon>Arundo</taxon>
    </lineage>
</organism>
<reference evidence="2" key="2">
    <citation type="journal article" date="2015" name="Data Brief">
        <title>Shoot transcriptome of the giant reed, Arundo donax.</title>
        <authorList>
            <person name="Barrero R.A."/>
            <person name="Guerrero F.D."/>
            <person name="Moolhuijzen P."/>
            <person name="Goolsby J.A."/>
            <person name="Tidwell J."/>
            <person name="Bellgard S.E."/>
            <person name="Bellgard M.I."/>
        </authorList>
    </citation>
    <scope>NUCLEOTIDE SEQUENCE</scope>
    <source>
        <tissue evidence="2">Shoot tissue taken approximately 20 cm above the soil surface</tissue>
    </source>
</reference>
<dbReference type="AlphaFoldDB" id="A0A0A9CKT5"/>
<accession>A0A0A9CKT5</accession>
<protein>
    <submittedName>
        <fullName evidence="2">Uncharacterized protein</fullName>
    </submittedName>
</protein>
<dbReference type="EMBL" id="GBRH01221714">
    <property type="protein sequence ID" value="JAD76181.1"/>
    <property type="molecule type" value="Transcribed_RNA"/>
</dbReference>
<evidence type="ECO:0000313" key="2">
    <source>
        <dbReference type="EMBL" id="JAD76181.1"/>
    </source>
</evidence>
<evidence type="ECO:0000256" key="1">
    <source>
        <dbReference type="SAM" id="SignalP"/>
    </source>
</evidence>
<reference evidence="2" key="1">
    <citation type="submission" date="2014-09" db="EMBL/GenBank/DDBJ databases">
        <authorList>
            <person name="Magalhaes I.L.F."/>
            <person name="Oliveira U."/>
            <person name="Santos F.R."/>
            <person name="Vidigal T.H.D.A."/>
            <person name="Brescovit A.D."/>
            <person name="Santos A.J."/>
        </authorList>
    </citation>
    <scope>NUCLEOTIDE SEQUENCE</scope>
    <source>
        <tissue evidence="2">Shoot tissue taken approximately 20 cm above the soil surface</tissue>
    </source>
</reference>
<feature type="signal peptide" evidence="1">
    <location>
        <begin position="1"/>
        <end position="16"/>
    </location>
</feature>
<sequence length="60" mass="6990">MCMILLHLLPLHPEQTQHVCRCFPGQQNGQNHPAQNDPEHLHCFQAYPEQNSDDQKMLAR</sequence>
<feature type="chain" id="PRO_5002046094" evidence="1">
    <location>
        <begin position="17"/>
        <end position="60"/>
    </location>
</feature>
<proteinExistence type="predicted"/>